<evidence type="ECO:0000313" key="2">
    <source>
        <dbReference type="EMBL" id="MBB5756849.1"/>
    </source>
</evidence>
<keyword evidence="3" id="KW-1185">Reference proteome</keyword>
<evidence type="ECO:0000256" key="1">
    <source>
        <dbReference type="SAM" id="SignalP"/>
    </source>
</evidence>
<comment type="caution">
    <text evidence="2">The sequence shown here is derived from an EMBL/GenBank/DDBJ whole genome shotgun (WGS) entry which is preliminary data.</text>
</comment>
<proteinExistence type="predicted"/>
<reference evidence="2 3" key="1">
    <citation type="submission" date="2020-08" db="EMBL/GenBank/DDBJ databases">
        <title>Genomic Encyclopedia of Type Strains, Phase IV (KMG-IV): sequencing the most valuable type-strain genomes for metagenomic binning, comparative biology and taxonomic classification.</title>
        <authorList>
            <person name="Goeker M."/>
        </authorList>
    </citation>
    <scope>NUCLEOTIDE SEQUENCE [LARGE SCALE GENOMIC DNA]</scope>
    <source>
        <strain evidence="2 3">DSM 2163</strain>
    </source>
</reference>
<dbReference type="RefSeq" id="WP_183567329.1">
    <property type="nucleotide sequence ID" value="NZ_JACHOP010000004.1"/>
</dbReference>
<feature type="chain" id="PRO_5032546554" evidence="1">
    <location>
        <begin position="28"/>
        <end position="162"/>
    </location>
</feature>
<name>A0A840ZGE5_9HYPH</name>
<accession>A0A840ZGE5</accession>
<dbReference type="Proteomes" id="UP000583454">
    <property type="component" value="Unassembled WGS sequence"/>
</dbReference>
<organism evidence="2 3">
    <name type="scientific">Methylorubrum rhodinum</name>
    <dbReference type="NCBI Taxonomy" id="29428"/>
    <lineage>
        <taxon>Bacteria</taxon>
        <taxon>Pseudomonadati</taxon>
        <taxon>Pseudomonadota</taxon>
        <taxon>Alphaproteobacteria</taxon>
        <taxon>Hyphomicrobiales</taxon>
        <taxon>Methylobacteriaceae</taxon>
        <taxon>Methylorubrum</taxon>
    </lineage>
</organism>
<sequence length="162" mass="16929">MQRSPHRPARLLAASALLVLAATGARAEPGTYGAAVQSHGYGHPVYAAGGYAFAGNAIDGSYIGAPFTRIPSPSRLVPPAWGYGTYGVPTVAGVRDAPSARPALYVIERQGRTENRLLPRRSARVVSRGGDGQWTDLPLGASERAAVERSGAQVVSVRVPAR</sequence>
<protein>
    <submittedName>
        <fullName evidence="2">Uncharacterized protein</fullName>
    </submittedName>
</protein>
<dbReference type="AlphaFoldDB" id="A0A840ZGE5"/>
<keyword evidence="1" id="KW-0732">Signal</keyword>
<evidence type="ECO:0000313" key="3">
    <source>
        <dbReference type="Proteomes" id="UP000583454"/>
    </source>
</evidence>
<dbReference type="EMBL" id="JACHOP010000004">
    <property type="protein sequence ID" value="MBB5756849.1"/>
    <property type="molecule type" value="Genomic_DNA"/>
</dbReference>
<gene>
    <name evidence="2" type="ORF">HNR00_001549</name>
</gene>
<feature type="signal peptide" evidence="1">
    <location>
        <begin position="1"/>
        <end position="27"/>
    </location>
</feature>